<feature type="domain" description="CBS" evidence="5">
    <location>
        <begin position="20"/>
        <end position="77"/>
    </location>
</feature>
<feature type="binding site" evidence="4">
    <location>
        <position position="159"/>
    </location>
    <ligand>
        <name>Zn(2+)</name>
        <dbReference type="ChEBI" id="CHEBI:29105"/>
    </ligand>
</feature>
<dbReference type="InterPro" id="IPR046342">
    <property type="entry name" value="CBS_dom_sf"/>
</dbReference>
<feature type="binding site" evidence="4">
    <location>
        <position position="181"/>
    </location>
    <ligand>
        <name>Zn(2+)</name>
        <dbReference type="ChEBI" id="CHEBI:29105"/>
    </ligand>
</feature>
<dbReference type="InterPro" id="IPR044065">
    <property type="entry name" value="ACP_MB"/>
</dbReference>
<dbReference type="GO" id="GO:0009086">
    <property type="term" value="P:methionine biosynthetic process"/>
    <property type="evidence" value="ECO:0007669"/>
    <property type="project" value="UniProtKB-KW"/>
</dbReference>
<evidence type="ECO:0000259" key="6">
    <source>
        <dbReference type="PROSITE" id="PS51901"/>
    </source>
</evidence>
<dbReference type="Gene3D" id="3.10.580.10">
    <property type="entry name" value="CBS-domain"/>
    <property type="match status" value="1"/>
</dbReference>
<feature type="domain" description="ACP-type MB" evidence="6">
    <location>
        <begin position="154"/>
        <end position="188"/>
    </location>
</feature>
<dbReference type="InterPro" id="IPR051257">
    <property type="entry name" value="Diverse_CBS-Domain"/>
</dbReference>
<accession>A7IAI4</accession>
<feature type="domain" description="CBS" evidence="5">
    <location>
        <begin position="85"/>
        <end position="141"/>
    </location>
</feature>
<dbReference type="HOGENOM" id="CLU_040681_7_0_2"/>
<keyword evidence="4" id="KW-0479">Metal-binding</keyword>
<keyword evidence="2" id="KW-0486">Methionine biosynthesis</keyword>
<evidence type="ECO:0000256" key="3">
    <source>
        <dbReference type="PROSITE-ProRule" id="PRU00703"/>
    </source>
</evidence>
<evidence type="ECO:0000256" key="4">
    <source>
        <dbReference type="PROSITE-ProRule" id="PRU01249"/>
    </source>
</evidence>
<evidence type="ECO:0000259" key="5">
    <source>
        <dbReference type="PROSITE" id="PS51371"/>
    </source>
</evidence>
<keyword evidence="8" id="KW-1185">Reference proteome</keyword>
<dbReference type="AlphaFoldDB" id="A7IAI4"/>
<sequence length="188" mass="21013">MKKTTNTIRFETRVPLSDVMKRNPIMISIEANVAKAAKAMCREEVGSVIILERNEPIGIVTEEDINCKVVAKDLKPSSVQVNTIMSTPLITVSADKTVVDAAQMMVKHRVRRLPVVDKAGKVIGIVTVRDLLTTFNEQNELLTDLIEINRDDNIEVGMCNRCSQMSDDLKRVDSVLLCPRCREEDSLT</sequence>
<reference evidence="8" key="1">
    <citation type="journal article" date="2015" name="Microbiology">
        <title>Genome of Methanoregula boonei 6A8 reveals adaptations to oligotrophic peatland environments.</title>
        <authorList>
            <person name="Braeuer S."/>
            <person name="Cadillo-Quiroz H."/>
            <person name="Kyrpides N."/>
            <person name="Woyke T."/>
            <person name="Goodwin L."/>
            <person name="Detter C."/>
            <person name="Podell S."/>
            <person name="Yavitt J.B."/>
            <person name="Zinder S.H."/>
        </authorList>
    </citation>
    <scope>NUCLEOTIDE SEQUENCE [LARGE SCALE GENOMIC DNA]</scope>
    <source>
        <strain evidence="8">DSM 21154 / JCM 14090 / 6A8</strain>
    </source>
</reference>
<dbReference type="GeneID" id="5410359"/>
<dbReference type="PANTHER" id="PTHR43080">
    <property type="entry name" value="CBS DOMAIN-CONTAINING PROTEIN CBSX3, MITOCHONDRIAL"/>
    <property type="match status" value="1"/>
</dbReference>
<gene>
    <name evidence="7" type="ordered locus">Mboo_2231</name>
</gene>
<dbReference type="GO" id="GO:0046872">
    <property type="term" value="F:metal ion binding"/>
    <property type="evidence" value="ECO:0007669"/>
    <property type="project" value="UniProtKB-KW"/>
</dbReference>
<feature type="binding site" evidence="4">
    <location>
        <position position="162"/>
    </location>
    <ligand>
        <name>Zn(2+)</name>
        <dbReference type="ChEBI" id="CHEBI:29105"/>
    </ligand>
</feature>
<dbReference type="SUPFAM" id="SSF54631">
    <property type="entry name" value="CBS-domain pair"/>
    <property type="match status" value="1"/>
</dbReference>
<dbReference type="eggNOG" id="arCOG00606">
    <property type="taxonomic scope" value="Archaea"/>
</dbReference>
<dbReference type="RefSeq" id="WP_012107805.1">
    <property type="nucleotide sequence ID" value="NC_009712.1"/>
</dbReference>
<dbReference type="PROSITE" id="PS51901">
    <property type="entry name" value="ACP_MB"/>
    <property type="match status" value="1"/>
</dbReference>
<keyword evidence="4" id="KW-0862">Zinc</keyword>
<feature type="binding site" evidence="4">
    <location>
        <position position="178"/>
    </location>
    <ligand>
        <name>Zn(2+)</name>
        <dbReference type="ChEBI" id="CHEBI:29105"/>
    </ligand>
</feature>
<dbReference type="InterPro" id="IPR000644">
    <property type="entry name" value="CBS_dom"/>
</dbReference>
<evidence type="ECO:0000256" key="2">
    <source>
        <dbReference type="ARBA" id="ARBA00023167"/>
    </source>
</evidence>
<dbReference type="STRING" id="456442.Mboo_2231"/>
<feature type="binding site" evidence="4">
    <location>
        <position position="162"/>
    </location>
    <ligand>
        <name>Fe cation</name>
        <dbReference type="ChEBI" id="CHEBI:24875"/>
    </ligand>
</feature>
<evidence type="ECO:0000256" key="1">
    <source>
        <dbReference type="ARBA" id="ARBA00023122"/>
    </source>
</evidence>
<dbReference type="PROSITE" id="PS51371">
    <property type="entry name" value="CBS"/>
    <property type="match status" value="2"/>
</dbReference>
<keyword evidence="4" id="KW-0408">Iron</keyword>
<dbReference type="Proteomes" id="UP000002408">
    <property type="component" value="Chromosome"/>
</dbReference>
<keyword evidence="2" id="KW-0028">Amino-acid biosynthesis</keyword>
<evidence type="ECO:0000313" key="7">
    <source>
        <dbReference type="EMBL" id="ABS56745.1"/>
    </source>
</evidence>
<dbReference type="OrthoDB" id="43333at2157"/>
<organism evidence="7 8">
    <name type="scientific">Methanoregula boonei (strain DSM 21154 / JCM 14090 / 6A8)</name>
    <dbReference type="NCBI Taxonomy" id="456442"/>
    <lineage>
        <taxon>Archaea</taxon>
        <taxon>Methanobacteriati</taxon>
        <taxon>Methanobacteriota</taxon>
        <taxon>Stenosarchaea group</taxon>
        <taxon>Methanomicrobia</taxon>
        <taxon>Methanomicrobiales</taxon>
        <taxon>Methanoregulaceae</taxon>
        <taxon>Methanoregula</taxon>
    </lineage>
</organism>
<feature type="binding site" evidence="4">
    <location>
        <position position="181"/>
    </location>
    <ligand>
        <name>Fe cation</name>
        <dbReference type="ChEBI" id="CHEBI:24875"/>
    </ligand>
</feature>
<dbReference type="KEGG" id="mbn:Mboo_2231"/>
<proteinExistence type="predicted"/>
<keyword evidence="1 3" id="KW-0129">CBS domain</keyword>
<evidence type="ECO:0000313" key="8">
    <source>
        <dbReference type="Proteomes" id="UP000002408"/>
    </source>
</evidence>
<dbReference type="Pfam" id="PF00571">
    <property type="entry name" value="CBS"/>
    <property type="match status" value="2"/>
</dbReference>
<dbReference type="PANTHER" id="PTHR43080:SF2">
    <property type="entry name" value="CBS DOMAIN-CONTAINING PROTEIN"/>
    <property type="match status" value="1"/>
</dbReference>
<dbReference type="SMART" id="SM00116">
    <property type="entry name" value="CBS"/>
    <property type="match status" value="2"/>
</dbReference>
<feature type="binding site" evidence="4">
    <location>
        <position position="178"/>
    </location>
    <ligand>
        <name>Fe cation</name>
        <dbReference type="ChEBI" id="CHEBI:24875"/>
    </ligand>
</feature>
<dbReference type="EMBL" id="CP000780">
    <property type="protein sequence ID" value="ABS56745.1"/>
    <property type="molecule type" value="Genomic_DNA"/>
</dbReference>
<feature type="binding site" evidence="4">
    <location>
        <position position="159"/>
    </location>
    <ligand>
        <name>Fe cation</name>
        <dbReference type="ChEBI" id="CHEBI:24875"/>
    </ligand>
</feature>
<name>A7IAI4_METB6</name>
<protein>
    <submittedName>
        <fullName evidence="7">Putative signal-transduction protein with CBS domains</fullName>
    </submittedName>
</protein>